<evidence type="ECO:0000313" key="2">
    <source>
        <dbReference type="Proteomes" id="UP000811609"/>
    </source>
</evidence>
<evidence type="ECO:0000313" key="1">
    <source>
        <dbReference type="EMBL" id="KAG6645633.1"/>
    </source>
</evidence>
<dbReference type="Pfam" id="PF06888">
    <property type="entry name" value="Put_Phosphatase"/>
    <property type="match status" value="1"/>
</dbReference>
<dbReference type="PANTHER" id="PTHR20889:SF19">
    <property type="entry name" value="THIAMINE PHOSPHATE PHOSPHATASE-LIKE PROTEIN"/>
    <property type="match status" value="1"/>
</dbReference>
<gene>
    <name evidence="1" type="ORF">CIPAW_08G135600</name>
</gene>
<reference evidence="1" key="1">
    <citation type="submission" date="2020-12" db="EMBL/GenBank/DDBJ databases">
        <title>WGS assembly of Carya illinoinensis cv. Pawnee.</title>
        <authorList>
            <person name="Platts A."/>
            <person name="Shu S."/>
            <person name="Wright S."/>
            <person name="Barry K."/>
            <person name="Edger P."/>
            <person name="Pires J.C."/>
            <person name="Schmutz J."/>
        </authorList>
    </citation>
    <scope>NUCLEOTIDE SEQUENCE</scope>
    <source>
        <tissue evidence="1">Leaf</tissue>
    </source>
</reference>
<dbReference type="PANTHER" id="PTHR20889">
    <property type="entry name" value="PHOSPHATASE, ORPHAN 1, 2"/>
    <property type="match status" value="1"/>
</dbReference>
<accession>A0A8T1PVH8</accession>
<dbReference type="InterPro" id="IPR016965">
    <property type="entry name" value="Pase_PHOSPHO-typ"/>
</dbReference>
<keyword evidence="2" id="KW-1185">Reference proteome</keyword>
<dbReference type="AlphaFoldDB" id="A0A8T1PVH8"/>
<dbReference type="EMBL" id="CM031816">
    <property type="protein sequence ID" value="KAG6645633.1"/>
    <property type="molecule type" value="Genomic_DNA"/>
</dbReference>
<protein>
    <submittedName>
        <fullName evidence="1">Uncharacterized protein</fullName>
    </submittedName>
</protein>
<organism evidence="1 2">
    <name type="scientific">Carya illinoinensis</name>
    <name type="common">Pecan</name>
    <dbReference type="NCBI Taxonomy" id="32201"/>
    <lineage>
        <taxon>Eukaryota</taxon>
        <taxon>Viridiplantae</taxon>
        <taxon>Streptophyta</taxon>
        <taxon>Embryophyta</taxon>
        <taxon>Tracheophyta</taxon>
        <taxon>Spermatophyta</taxon>
        <taxon>Magnoliopsida</taxon>
        <taxon>eudicotyledons</taxon>
        <taxon>Gunneridae</taxon>
        <taxon>Pentapetalae</taxon>
        <taxon>rosids</taxon>
        <taxon>fabids</taxon>
        <taxon>Fagales</taxon>
        <taxon>Juglandaceae</taxon>
        <taxon>Carya</taxon>
    </lineage>
</organism>
<comment type="caution">
    <text evidence="1">The sequence shown here is derived from an EMBL/GenBank/DDBJ whole genome shotgun (WGS) entry which is preliminary data.</text>
</comment>
<dbReference type="Proteomes" id="UP000811609">
    <property type="component" value="Chromosome 8"/>
</dbReference>
<name>A0A8T1PVH8_CARIL</name>
<sequence>MIFSLMAAKTSSPNLCPRVPISFTQKPLQLLLVDITPLKPCEFQHNHTVSHHVWLVHECPNLILHCTQQRSMVGDATVRWLKKSKLLFIKTAPKNFIYLGDGNGDYCPTLKLGEGDYVTPRKNYPMWKHFVNDC</sequence>
<proteinExistence type="predicted"/>
<dbReference type="GO" id="GO:0016791">
    <property type="term" value="F:phosphatase activity"/>
    <property type="evidence" value="ECO:0007669"/>
    <property type="project" value="InterPro"/>
</dbReference>